<dbReference type="InterPro" id="IPR050464">
    <property type="entry name" value="Zeta_carotene_desat/Oxidored"/>
</dbReference>
<evidence type="ECO:0000259" key="13">
    <source>
        <dbReference type="Pfam" id="PF01593"/>
    </source>
</evidence>
<evidence type="ECO:0000256" key="8">
    <source>
        <dbReference type="ARBA" id="ARBA00022630"/>
    </source>
</evidence>
<comment type="pathway">
    <text evidence="4 12">Porphyrin-containing compound metabolism; protoheme biosynthesis.</text>
</comment>
<comment type="caution">
    <text evidence="14">The sequence shown here is derived from an EMBL/GenBank/DDBJ whole genome shotgun (WGS) entry which is preliminary data.</text>
</comment>
<comment type="subcellular location">
    <subcellularLocation>
        <location evidence="12">Cytoplasm</location>
    </subcellularLocation>
</comment>
<evidence type="ECO:0000256" key="3">
    <source>
        <dbReference type="ARBA" id="ARBA00002185"/>
    </source>
</evidence>
<comment type="function">
    <text evidence="3 12">Involved in coproporphyrin-dependent heme b biosynthesis. Catalyzes the oxidation of coproporphyrinogen III to coproporphyrin III.</text>
</comment>
<dbReference type="EMBL" id="BAAAPY010000001">
    <property type="protein sequence ID" value="GAA2070171.1"/>
    <property type="molecule type" value="Genomic_DNA"/>
</dbReference>
<sequence length="450" mass="45658">MRVAVVGAGVAGLAAALDLSQAGADVVVLEGSSRVGGKLLVGSVGDVEVDLGAEAMLARRPEGVDLARRVGLGEQLAHPETLTAAIWTRGALRPMPPTVLGVPSDLDALAESGIVAERPRAHAEPVPSHDVSVAEFLTPRVGREVVDRLVEPLLGGVYAGHADRLSLQAAAPQIAALGSDPLSGAARSRETPTATGPVFAGLVGGMGRLPEAIVSAGRFAVRTDAVVRAVERSGDGWAIHHGPTVDVTTEHVDAVVLATPAPATARLLGDVAPEAAFALAGVEYASMAVITLLLDGPVDADVSGFLVPPVDGTAIKGATFSSRKWGWLAERVGGSAGEGRSVVRASIGRAGETGMLLGPDADLVEAATTDLRAALGTLPPVLESHVQRWGGALPQYDVGHRDLVERVHLAVTEVPGLEVCGAAYEGVGIPAVIASAQAAARRVLAGSDLG</sequence>
<dbReference type="SUPFAM" id="SSF51905">
    <property type="entry name" value="FAD/NAD(P)-binding domain"/>
    <property type="match status" value="1"/>
</dbReference>
<keyword evidence="10 12" id="KW-0560">Oxidoreductase</keyword>
<evidence type="ECO:0000256" key="12">
    <source>
        <dbReference type="RuleBase" id="RU364052"/>
    </source>
</evidence>
<dbReference type="SUPFAM" id="SSF54373">
    <property type="entry name" value="FAD-linked reductases, C-terminal domain"/>
    <property type="match status" value="1"/>
</dbReference>
<dbReference type="Gene3D" id="3.90.660.20">
    <property type="entry name" value="Protoporphyrinogen oxidase, mitochondrial, domain 2"/>
    <property type="match status" value="1"/>
</dbReference>
<evidence type="ECO:0000256" key="9">
    <source>
        <dbReference type="ARBA" id="ARBA00022827"/>
    </source>
</evidence>
<keyword evidence="12" id="KW-0963">Cytoplasm</keyword>
<keyword evidence="15" id="KW-1185">Reference proteome</keyword>
<dbReference type="Gene3D" id="1.10.3110.10">
    <property type="entry name" value="protoporphyrinogen ix oxidase, domain 3"/>
    <property type="match status" value="1"/>
</dbReference>
<dbReference type="Pfam" id="PF01593">
    <property type="entry name" value="Amino_oxidase"/>
    <property type="match status" value="1"/>
</dbReference>
<dbReference type="Proteomes" id="UP001501480">
    <property type="component" value="Unassembled WGS sequence"/>
</dbReference>
<evidence type="ECO:0000256" key="4">
    <source>
        <dbReference type="ARBA" id="ARBA00004744"/>
    </source>
</evidence>
<evidence type="ECO:0000256" key="7">
    <source>
        <dbReference type="ARBA" id="ARBA00019046"/>
    </source>
</evidence>
<accession>A0ABN2VRQ4</accession>
<keyword evidence="8 12" id="KW-0285">Flavoprotein</keyword>
<feature type="domain" description="Amine oxidase" evidence="13">
    <location>
        <begin position="10"/>
        <end position="444"/>
    </location>
</feature>
<name>A0ABN2VRQ4_9ACTN</name>
<dbReference type="EC" id="1.3.3.15" evidence="6 12"/>
<dbReference type="InterPro" id="IPR004572">
    <property type="entry name" value="Protoporphyrinogen_oxidase"/>
</dbReference>
<evidence type="ECO:0000313" key="15">
    <source>
        <dbReference type="Proteomes" id="UP001501480"/>
    </source>
</evidence>
<evidence type="ECO:0000313" key="14">
    <source>
        <dbReference type="EMBL" id="GAA2070171.1"/>
    </source>
</evidence>
<dbReference type="Gene3D" id="3.50.50.60">
    <property type="entry name" value="FAD/NAD(P)-binding domain"/>
    <property type="match status" value="1"/>
</dbReference>
<comment type="cofactor">
    <cofactor evidence="2 12">
        <name>FAD</name>
        <dbReference type="ChEBI" id="CHEBI:57692"/>
    </cofactor>
</comment>
<reference evidence="14 15" key="1">
    <citation type="journal article" date="2019" name="Int. J. Syst. Evol. Microbiol.">
        <title>The Global Catalogue of Microorganisms (GCM) 10K type strain sequencing project: providing services to taxonomists for standard genome sequencing and annotation.</title>
        <authorList>
            <consortium name="The Broad Institute Genomics Platform"/>
            <consortium name="The Broad Institute Genome Sequencing Center for Infectious Disease"/>
            <person name="Wu L."/>
            <person name="Ma J."/>
        </authorList>
    </citation>
    <scope>NUCLEOTIDE SEQUENCE [LARGE SCALE GENOMIC DNA]</scope>
    <source>
        <strain evidence="14 15">JCM 15749</strain>
    </source>
</reference>
<comment type="catalytic activity">
    <reaction evidence="1">
        <text>coproporphyrinogen III + 3 O2 = coproporphyrin III + 3 H2O2</text>
        <dbReference type="Rhea" id="RHEA:43436"/>
        <dbReference type="ChEBI" id="CHEBI:15379"/>
        <dbReference type="ChEBI" id="CHEBI:16240"/>
        <dbReference type="ChEBI" id="CHEBI:57309"/>
        <dbReference type="ChEBI" id="CHEBI:131725"/>
        <dbReference type="EC" id="1.3.3.15"/>
    </reaction>
    <physiologicalReaction direction="left-to-right" evidence="1">
        <dbReference type="Rhea" id="RHEA:43437"/>
    </physiologicalReaction>
</comment>
<dbReference type="PRINTS" id="PR00419">
    <property type="entry name" value="ADXRDTASE"/>
</dbReference>
<proteinExistence type="inferred from homology"/>
<evidence type="ECO:0000256" key="1">
    <source>
        <dbReference type="ARBA" id="ARBA00001755"/>
    </source>
</evidence>
<evidence type="ECO:0000256" key="11">
    <source>
        <dbReference type="ARBA" id="ARBA00023133"/>
    </source>
</evidence>
<evidence type="ECO:0000256" key="10">
    <source>
        <dbReference type="ARBA" id="ARBA00023002"/>
    </source>
</evidence>
<organism evidence="14 15">
    <name type="scientific">Aeromicrobium halocynthiae</name>
    <dbReference type="NCBI Taxonomy" id="560557"/>
    <lineage>
        <taxon>Bacteria</taxon>
        <taxon>Bacillati</taxon>
        <taxon>Actinomycetota</taxon>
        <taxon>Actinomycetes</taxon>
        <taxon>Propionibacteriales</taxon>
        <taxon>Nocardioidaceae</taxon>
        <taxon>Aeromicrobium</taxon>
    </lineage>
</organism>
<evidence type="ECO:0000256" key="5">
    <source>
        <dbReference type="ARBA" id="ARBA00008310"/>
    </source>
</evidence>
<dbReference type="RefSeq" id="WP_344323643.1">
    <property type="nucleotide sequence ID" value="NZ_BAAAPY010000001.1"/>
</dbReference>
<dbReference type="InterPro" id="IPR036188">
    <property type="entry name" value="FAD/NAD-bd_sf"/>
</dbReference>
<dbReference type="InterPro" id="IPR002937">
    <property type="entry name" value="Amino_oxidase"/>
</dbReference>
<dbReference type="NCBIfam" id="TIGR00562">
    <property type="entry name" value="proto_IX_ox"/>
    <property type="match status" value="1"/>
</dbReference>
<gene>
    <name evidence="14" type="primary">hemG</name>
    <name evidence="14" type="ORF">GCM10009821_03860</name>
</gene>
<protein>
    <recommendedName>
        <fullName evidence="7 12">Coproporphyrinogen III oxidase</fullName>
        <ecNumber evidence="6 12">1.3.3.15</ecNumber>
    </recommendedName>
</protein>
<comment type="similarity">
    <text evidence="5 12">Belongs to the protoporphyrinogen/coproporphyrinogen oxidase family. Coproporphyrinogen III oxidase subfamily.</text>
</comment>
<dbReference type="PANTHER" id="PTHR42923:SF3">
    <property type="entry name" value="PROTOPORPHYRINOGEN OXIDASE"/>
    <property type="match status" value="1"/>
</dbReference>
<keyword evidence="9 12" id="KW-0274">FAD</keyword>
<dbReference type="PANTHER" id="PTHR42923">
    <property type="entry name" value="PROTOPORPHYRINOGEN OXIDASE"/>
    <property type="match status" value="1"/>
</dbReference>
<keyword evidence="11 12" id="KW-0350">Heme biosynthesis</keyword>
<evidence type="ECO:0000256" key="6">
    <source>
        <dbReference type="ARBA" id="ARBA00012402"/>
    </source>
</evidence>
<evidence type="ECO:0000256" key="2">
    <source>
        <dbReference type="ARBA" id="ARBA00001974"/>
    </source>
</evidence>